<dbReference type="AlphaFoldDB" id="A0A183T8P7"/>
<proteinExistence type="predicted"/>
<evidence type="ECO:0000313" key="2">
    <source>
        <dbReference type="EMBL" id="VDL99230.1"/>
    </source>
</evidence>
<feature type="compositionally biased region" description="Basic and acidic residues" evidence="1">
    <location>
        <begin position="104"/>
        <end position="113"/>
    </location>
</feature>
<feature type="region of interest" description="Disordered" evidence="1">
    <location>
        <begin position="104"/>
        <end position="123"/>
    </location>
</feature>
<accession>A0A183T8P7</accession>
<reference evidence="2 3" key="2">
    <citation type="submission" date="2018-11" db="EMBL/GenBank/DDBJ databases">
        <authorList>
            <consortium name="Pathogen Informatics"/>
        </authorList>
    </citation>
    <scope>NUCLEOTIDE SEQUENCE [LARGE SCALE GENOMIC DNA]</scope>
    <source>
        <strain evidence="2 3">NST_G2</strain>
    </source>
</reference>
<protein>
    <submittedName>
        <fullName evidence="4">Remorin_C domain-containing protein</fullName>
    </submittedName>
</protein>
<reference evidence="4" key="1">
    <citation type="submission" date="2016-06" db="UniProtKB">
        <authorList>
            <consortium name="WormBaseParasite"/>
        </authorList>
    </citation>
    <scope>IDENTIFICATION</scope>
</reference>
<feature type="compositionally biased region" description="Polar residues" evidence="1">
    <location>
        <begin position="114"/>
        <end position="123"/>
    </location>
</feature>
<gene>
    <name evidence="2" type="ORF">SSLN_LOCUS12845</name>
</gene>
<sequence>MAVIERYNWYTKQKFFIAWIEGVLMAKRERQLELEAEARRSAWSARLSKTQARHERAQVGSLSSQLALQAELMAKDMTEEALKRAAVEQEKRAMQTAKRAVKEEALERRRDALSTESTIVNTR</sequence>
<dbReference type="OrthoDB" id="10638149at2759"/>
<dbReference type="EMBL" id="UYSU01037589">
    <property type="protein sequence ID" value="VDL99230.1"/>
    <property type="molecule type" value="Genomic_DNA"/>
</dbReference>
<organism evidence="4">
    <name type="scientific">Schistocephalus solidus</name>
    <name type="common">Tapeworm</name>
    <dbReference type="NCBI Taxonomy" id="70667"/>
    <lineage>
        <taxon>Eukaryota</taxon>
        <taxon>Metazoa</taxon>
        <taxon>Spiralia</taxon>
        <taxon>Lophotrochozoa</taxon>
        <taxon>Platyhelminthes</taxon>
        <taxon>Cestoda</taxon>
        <taxon>Eucestoda</taxon>
        <taxon>Diphyllobothriidea</taxon>
        <taxon>Diphyllobothriidae</taxon>
        <taxon>Schistocephalus</taxon>
    </lineage>
</organism>
<evidence type="ECO:0000256" key="1">
    <source>
        <dbReference type="SAM" id="MobiDB-lite"/>
    </source>
</evidence>
<keyword evidence="3" id="KW-1185">Reference proteome</keyword>
<name>A0A183T8P7_SCHSO</name>
<evidence type="ECO:0000313" key="3">
    <source>
        <dbReference type="Proteomes" id="UP000275846"/>
    </source>
</evidence>
<dbReference type="Proteomes" id="UP000275846">
    <property type="component" value="Unassembled WGS sequence"/>
</dbReference>
<evidence type="ECO:0000313" key="4">
    <source>
        <dbReference type="WBParaSite" id="SSLN_0001334301-mRNA-1"/>
    </source>
</evidence>
<dbReference type="WBParaSite" id="SSLN_0001334301-mRNA-1">
    <property type="protein sequence ID" value="SSLN_0001334301-mRNA-1"/>
    <property type="gene ID" value="SSLN_0001334301"/>
</dbReference>